<dbReference type="Pfam" id="PF01702">
    <property type="entry name" value="TGT"/>
    <property type="match status" value="1"/>
</dbReference>
<dbReference type="SUPFAM" id="SSF51713">
    <property type="entry name" value="tRNA-guanine transglycosylase"/>
    <property type="match status" value="1"/>
</dbReference>
<proteinExistence type="predicted"/>
<keyword evidence="3" id="KW-0808">Transferase</keyword>
<dbReference type="AlphaFoldDB" id="A0A7C8ZGC5"/>
<feature type="domain" description="tRNA-guanine(15) transglycosylase-like" evidence="2">
    <location>
        <begin position="1"/>
        <end position="102"/>
    </location>
</feature>
<organism evidence="3">
    <name type="scientific">Opuntia streptacantha</name>
    <name type="common">Prickly pear cactus</name>
    <name type="synonym">Opuntia cardona</name>
    <dbReference type="NCBI Taxonomy" id="393608"/>
    <lineage>
        <taxon>Eukaryota</taxon>
        <taxon>Viridiplantae</taxon>
        <taxon>Streptophyta</taxon>
        <taxon>Embryophyta</taxon>
        <taxon>Tracheophyta</taxon>
        <taxon>Spermatophyta</taxon>
        <taxon>Magnoliopsida</taxon>
        <taxon>eudicotyledons</taxon>
        <taxon>Gunneridae</taxon>
        <taxon>Pentapetalae</taxon>
        <taxon>Caryophyllales</taxon>
        <taxon>Cactineae</taxon>
        <taxon>Cactaceae</taxon>
        <taxon>Opuntioideae</taxon>
        <taxon>Opuntia</taxon>
    </lineage>
</organism>
<dbReference type="InterPro" id="IPR036511">
    <property type="entry name" value="TGT-like_sf"/>
</dbReference>
<evidence type="ECO:0000256" key="1">
    <source>
        <dbReference type="ARBA" id="ARBA00022833"/>
    </source>
</evidence>
<dbReference type="PANTHER" id="PTHR43530:SF1">
    <property type="entry name" value="QUEUINE TRNA-RIBOSYLTRANSFERASE CATALYTIC SUBUNIT 1"/>
    <property type="match status" value="1"/>
</dbReference>
<keyword evidence="1" id="KW-0862">Zinc</keyword>
<keyword evidence="3" id="KW-0328">Glycosyltransferase</keyword>
<dbReference type="GO" id="GO:0008479">
    <property type="term" value="F:tRNA-guanosine(34) queuine transglycosylase activity"/>
    <property type="evidence" value="ECO:0007669"/>
    <property type="project" value="TreeGrafter"/>
</dbReference>
<reference evidence="3" key="1">
    <citation type="journal article" date="2013" name="J. Plant Res.">
        <title>Effect of fungi and light on seed germination of three Opuntia species from semiarid lands of central Mexico.</title>
        <authorList>
            <person name="Delgado-Sanchez P."/>
            <person name="Jimenez-Bremont J.F."/>
            <person name="Guerrero-Gonzalez Mde L."/>
            <person name="Flores J."/>
        </authorList>
    </citation>
    <scope>NUCLEOTIDE SEQUENCE</scope>
    <source>
        <tissue evidence="3">Cladode</tissue>
    </source>
</reference>
<dbReference type="PANTHER" id="PTHR43530">
    <property type="entry name" value="QUEUINE TRNA-RIBOSYLTRANSFERASE CATALYTIC SUBUNIT 1"/>
    <property type="match status" value="1"/>
</dbReference>
<accession>A0A7C8ZGC5</accession>
<dbReference type="Gene3D" id="3.20.20.105">
    <property type="entry name" value="Queuine tRNA-ribosyltransferase-like"/>
    <property type="match status" value="1"/>
</dbReference>
<dbReference type="InterPro" id="IPR002616">
    <property type="entry name" value="tRNA_ribo_trans-like"/>
</dbReference>
<dbReference type="GO" id="GO:0005829">
    <property type="term" value="C:cytosol"/>
    <property type="evidence" value="ECO:0007669"/>
    <property type="project" value="TreeGrafter"/>
</dbReference>
<dbReference type="EC" id="2.4.2.29" evidence="3"/>
<reference evidence="3" key="2">
    <citation type="submission" date="2020-07" db="EMBL/GenBank/DDBJ databases">
        <authorList>
            <person name="Vera ALvarez R."/>
            <person name="Arias-Moreno D.M."/>
            <person name="Jimenez-Jacinto V."/>
            <person name="Jimenez-Bremont J.F."/>
            <person name="Swaminathan K."/>
            <person name="Moose S.P."/>
            <person name="Guerrero-Gonzalez M.L."/>
            <person name="Marino-Ramirez L."/>
            <person name="Landsman D."/>
            <person name="Rodriguez-Kessler M."/>
            <person name="Delgado-Sanchez P."/>
        </authorList>
    </citation>
    <scope>NUCLEOTIDE SEQUENCE</scope>
    <source>
        <tissue evidence="3">Cladode</tissue>
    </source>
</reference>
<dbReference type="NCBIfam" id="TIGR00449">
    <property type="entry name" value="tgt_general"/>
    <property type="match status" value="1"/>
</dbReference>
<dbReference type="GO" id="GO:0006400">
    <property type="term" value="P:tRNA modification"/>
    <property type="evidence" value="ECO:0007669"/>
    <property type="project" value="InterPro"/>
</dbReference>
<evidence type="ECO:0000313" key="3">
    <source>
        <dbReference type="EMBL" id="MBA4642578.1"/>
    </source>
</evidence>
<protein>
    <submittedName>
        <fullName evidence="3">tRNA-guanine(34) transglycosylase</fullName>
        <ecNumber evidence="3">2.4.2.29</ecNumber>
    </submittedName>
</protein>
<sequence>MYDCVYPTRTARFGTALIPEGVLKLKHHAMAEDTRSIDPSCSCMVCKTYTRAYIHCLVTKDAMGSQLVSYHNLYYMIKLSRDLHTSIIEGSFPELYAIFYRRCFPKGMYLNGSAMPWMLLESISCHAVILQLALKIRSNYRCCGISTRPRER</sequence>
<evidence type="ECO:0000259" key="2">
    <source>
        <dbReference type="Pfam" id="PF01702"/>
    </source>
</evidence>
<name>A0A7C8ZGC5_OPUST</name>
<dbReference type="EMBL" id="GISG01129066">
    <property type="protein sequence ID" value="MBA4642578.1"/>
    <property type="molecule type" value="Transcribed_RNA"/>
</dbReference>